<protein>
    <submittedName>
        <fullName evidence="2">Transporter</fullName>
    </submittedName>
</protein>
<reference evidence="2" key="1">
    <citation type="submission" date="2021-01" db="EMBL/GenBank/DDBJ databases">
        <title>Whole genome shotgun sequence of Virgisporangium ochraceum NBRC 16418.</title>
        <authorList>
            <person name="Komaki H."/>
            <person name="Tamura T."/>
        </authorList>
    </citation>
    <scope>NUCLEOTIDE SEQUENCE</scope>
    <source>
        <strain evidence="2">NBRC 16418</strain>
    </source>
</reference>
<feature type="transmembrane region" description="Helical" evidence="1">
    <location>
        <begin position="158"/>
        <end position="178"/>
    </location>
</feature>
<keyword evidence="1" id="KW-1133">Transmembrane helix</keyword>
<feature type="transmembrane region" description="Helical" evidence="1">
    <location>
        <begin position="110"/>
        <end position="138"/>
    </location>
</feature>
<proteinExistence type="predicted"/>
<evidence type="ECO:0000313" key="3">
    <source>
        <dbReference type="Proteomes" id="UP000635606"/>
    </source>
</evidence>
<dbReference type="AlphaFoldDB" id="A0A8J4A1H1"/>
<dbReference type="GO" id="GO:0140359">
    <property type="term" value="F:ABC-type transporter activity"/>
    <property type="evidence" value="ECO:0007669"/>
    <property type="project" value="InterPro"/>
</dbReference>
<feature type="transmembrane region" description="Helical" evidence="1">
    <location>
        <begin position="64"/>
        <end position="89"/>
    </location>
</feature>
<dbReference type="RefSeq" id="WP_203933293.1">
    <property type="nucleotide sequence ID" value="NZ_BOPH01000115.1"/>
</dbReference>
<dbReference type="Proteomes" id="UP000635606">
    <property type="component" value="Unassembled WGS sequence"/>
</dbReference>
<accession>A0A8J4A1H1</accession>
<comment type="caution">
    <text evidence="2">The sequence shown here is derived from an EMBL/GenBank/DDBJ whole genome shotgun (WGS) entry which is preliminary data.</text>
</comment>
<evidence type="ECO:0000313" key="2">
    <source>
        <dbReference type="EMBL" id="GIJ73471.1"/>
    </source>
</evidence>
<sequence length="330" mass="36902">MTWLTWRQFRAQTVVTVCALALLALYLVYLGNDMRDFYDTRVVNCAPQDCTLALDAFRDDYLDVVMLLGLALIALPGLIGIFWGAPLVARELEERTDRLVWNQSVTRTRWLAVKLAVVGAATAVVTGLFSLLLTWSASRYDQVFGERFAAMTFDSRNLVPVGYGLFAFALGTVVGMLVRRTVPAMAVTLAVFAVLQVVVPVAVRQHLMPPVTATGTLDAAVFAQRIGLNLNDSGAFLRGYTVPGAWMLDEEYQLFKPDGTPYTEKDARSCMGAGSREETEACTVAQKLTFEMTYHPRNRYWTFQWIELSGYLVLTALLTGFGFFWLRRRV</sequence>
<organism evidence="2 3">
    <name type="scientific">Virgisporangium ochraceum</name>
    <dbReference type="NCBI Taxonomy" id="65505"/>
    <lineage>
        <taxon>Bacteria</taxon>
        <taxon>Bacillati</taxon>
        <taxon>Actinomycetota</taxon>
        <taxon>Actinomycetes</taxon>
        <taxon>Micromonosporales</taxon>
        <taxon>Micromonosporaceae</taxon>
        <taxon>Virgisporangium</taxon>
    </lineage>
</organism>
<name>A0A8J4A1H1_9ACTN</name>
<keyword evidence="1" id="KW-0472">Membrane</keyword>
<keyword evidence="3" id="KW-1185">Reference proteome</keyword>
<feature type="transmembrane region" description="Helical" evidence="1">
    <location>
        <begin position="185"/>
        <end position="203"/>
    </location>
</feature>
<gene>
    <name evidence="2" type="ORF">Voc01_083880</name>
</gene>
<dbReference type="EMBL" id="BOPH01000115">
    <property type="protein sequence ID" value="GIJ73471.1"/>
    <property type="molecule type" value="Genomic_DNA"/>
</dbReference>
<dbReference type="GO" id="GO:0005886">
    <property type="term" value="C:plasma membrane"/>
    <property type="evidence" value="ECO:0007669"/>
    <property type="project" value="UniProtKB-SubCell"/>
</dbReference>
<evidence type="ECO:0000256" key="1">
    <source>
        <dbReference type="SAM" id="Phobius"/>
    </source>
</evidence>
<keyword evidence="1" id="KW-0812">Transmembrane</keyword>
<feature type="transmembrane region" description="Helical" evidence="1">
    <location>
        <begin position="308"/>
        <end position="326"/>
    </location>
</feature>
<dbReference type="Pfam" id="PF12679">
    <property type="entry name" value="ABC2_membrane_2"/>
    <property type="match status" value="1"/>
</dbReference>
<feature type="transmembrane region" description="Helical" evidence="1">
    <location>
        <begin position="12"/>
        <end position="31"/>
    </location>
</feature>